<reference evidence="1 2" key="1">
    <citation type="submission" date="2019-07" db="EMBL/GenBank/DDBJ databases">
        <title>Flavobacterium sp. nov., isolated from glacier ice.</title>
        <authorList>
            <person name="Liu Q."/>
            <person name="Xin Y.-H."/>
        </authorList>
    </citation>
    <scope>NUCLEOTIDE SEQUENCE [LARGE SCALE GENOMIC DNA]</scope>
    <source>
        <strain evidence="1 2">ZT4R6</strain>
    </source>
</reference>
<dbReference type="AlphaFoldDB" id="A0A552UZJ7"/>
<evidence type="ECO:0000313" key="1">
    <source>
        <dbReference type="EMBL" id="TRW23600.1"/>
    </source>
</evidence>
<dbReference type="OrthoDB" id="1442321at2"/>
<protein>
    <submittedName>
        <fullName evidence="1">Uncharacterized protein</fullName>
    </submittedName>
</protein>
<accession>A0A552UZJ7</accession>
<gene>
    <name evidence="1" type="ORF">FMM05_13140</name>
</gene>
<dbReference type="InterPro" id="IPR029078">
    <property type="entry name" value="Imm44"/>
</dbReference>
<keyword evidence="2" id="KW-1185">Reference proteome</keyword>
<comment type="caution">
    <text evidence="1">The sequence shown here is derived from an EMBL/GenBank/DDBJ whole genome shotgun (WGS) entry which is preliminary data.</text>
</comment>
<dbReference type="Proteomes" id="UP000320643">
    <property type="component" value="Unassembled WGS sequence"/>
</dbReference>
<evidence type="ECO:0000313" key="2">
    <source>
        <dbReference type="Proteomes" id="UP000320643"/>
    </source>
</evidence>
<organism evidence="1 2">
    <name type="scientific">Flavobacterium zepuense</name>
    <dbReference type="NCBI Taxonomy" id="2593302"/>
    <lineage>
        <taxon>Bacteria</taxon>
        <taxon>Pseudomonadati</taxon>
        <taxon>Bacteroidota</taxon>
        <taxon>Flavobacteriia</taxon>
        <taxon>Flavobacteriales</taxon>
        <taxon>Flavobacteriaceae</taxon>
        <taxon>Flavobacterium</taxon>
    </lineage>
</organism>
<proteinExistence type="predicted"/>
<name>A0A552UZJ7_9FLAO</name>
<dbReference type="EMBL" id="VJVZ01000008">
    <property type="protein sequence ID" value="TRW23600.1"/>
    <property type="molecule type" value="Genomic_DNA"/>
</dbReference>
<dbReference type="Pfam" id="PF15571">
    <property type="entry name" value="Imm44"/>
    <property type="match status" value="1"/>
</dbReference>
<sequence length="146" mass="17239">MMIICYMDDNIIGCFISSNIGDEHGPIFRQYIWSDNGIGNALKNLKYYNYGKDIKLILLQFYVNPIPYLKENLKEVEEYRKREKSIGLSIVIDQDNFFSKDETHKFLFLKDEIISRIIQLQKINLDTNIEILINDLLDIFESFLNS</sequence>